<gene>
    <name evidence="3" type="ORF">HETIRDRAFT_458764</name>
</gene>
<feature type="region of interest" description="Disordered" evidence="2">
    <location>
        <begin position="1"/>
        <end position="83"/>
    </location>
</feature>
<feature type="region of interest" description="Disordered" evidence="2">
    <location>
        <begin position="100"/>
        <end position="123"/>
    </location>
</feature>
<dbReference type="Proteomes" id="UP000030671">
    <property type="component" value="Unassembled WGS sequence"/>
</dbReference>
<feature type="region of interest" description="Disordered" evidence="2">
    <location>
        <begin position="473"/>
        <end position="507"/>
    </location>
</feature>
<keyword evidence="1" id="KW-0175">Coiled coil</keyword>
<sequence length="545" mass="58702">MDTGSSASVMKGDEARDDPMQEGQKGDAPLRHREKWRRCEAERAAQREAEGAPHSVSVTDPVPAPHPDAAPSTDVVMEDIPGLSRSTVTDAEMSAQPLMWEGDGRSARPSNLEPGEVEEAEEKSVPLWLGRGHPDLPPGEGQAPSRLPSLDVGYLRSAQAGQVSLMDACRDQLGALLTMSVTAADSERRAQGHHVAAEDVKERVAGLLTDDLCCDFLQQAMEAVKQLAERNRERARRWREQYQRREYTSLAKRAQGVDQSAAPEEARKRSRHSVDPPSAVGIGDGEMIAIEPIARNLIPNPSTFRRRASTPKAPKAMRAKAQVAAVDTFLTTLSSEPDAKPSSDPHPQRARAGVENAQMDQSNQTAHRSSAVVPSTARSPPSSPCTTDLPTVSNTSVHSSPHTEDPNDNINQAGSDTDRGVGIPWKTFMKPEQSPVESVMPTVTQTEYRYQSNNSDNASAALPDAHAQYITMQSPAQDSGASPLPTMGVPVYTLPPSPPPPPLPLPPRSTVPGLWSVLVGKPSADSLESTFNVDPDTAAATQQWQ</sequence>
<feature type="coiled-coil region" evidence="1">
    <location>
        <begin position="214"/>
        <end position="245"/>
    </location>
</feature>
<dbReference type="KEGG" id="hir:HETIRDRAFT_458764"/>
<feature type="region of interest" description="Disordered" evidence="2">
    <location>
        <begin position="301"/>
        <end position="320"/>
    </location>
</feature>
<evidence type="ECO:0000313" key="4">
    <source>
        <dbReference type="Proteomes" id="UP000030671"/>
    </source>
</evidence>
<dbReference type="HOGENOM" id="CLU_500213_0_0_1"/>
<feature type="compositionally biased region" description="Basic and acidic residues" evidence="2">
    <location>
        <begin position="11"/>
        <end position="51"/>
    </location>
</feature>
<feature type="region of interest" description="Disordered" evidence="2">
    <location>
        <begin position="525"/>
        <end position="545"/>
    </location>
</feature>
<accession>W4KDR8</accession>
<feature type="compositionally biased region" description="Polar residues" evidence="2">
    <location>
        <begin position="358"/>
        <end position="400"/>
    </location>
</feature>
<feature type="non-terminal residue" evidence="3">
    <location>
        <position position="545"/>
    </location>
</feature>
<dbReference type="AlphaFoldDB" id="W4KDR8"/>
<evidence type="ECO:0000313" key="3">
    <source>
        <dbReference type="EMBL" id="ETW83460.1"/>
    </source>
</evidence>
<keyword evidence="4" id="KW-1185">Reference proteome</keyword>
<dbReference type="RefSeq" id="XP_009545706.1">
    <property type="nucleotide sequence ID" value="XM_009547411.1"/>
</dbReference>
<feature type="compositionally biased region" description="Pro residues" evidence="2">
    <location>
        <begin position="493"/>
        <end position="507"/>
    </location>
</feature>
<evidence type="ECO:0000256" key="1">
    <source>
        <dbReference type="SAM" id="Coils"/>
    </source>
</evidence>
<protein>
    <submittedName>
        <fullName evidence="3">Uncharacterized protein</fullName>
    </submittedName>
</protein>
<organism evidence="3 4">
    <name type="scientific">Heterobasidion irregulare (strain TC 32-1)</name>
    <dbReference type="NCBI Taxonomy" id="747525"/>
    <lineage>
        <taxon>Eukaryota</taxon>
        <taxon>Fungi</taxon>
        <taxon>Dikarya</taxon>
        <taxon>Basidiomycota</taxon>
        <taxon>Agaricomycotina</taxon>
        <taxon>Agaricomycetes</taxon>
        <taxon>Russulales</taxon>
        <taxon>Bondarzewiaceae</taxon>
        <taxon>Heterobasidion</taxon>
        <taxon>Heterobasidion annosum species complex</taxon>
    </lineage>
</organism>
<reference evidence="3 4" key="1">
    <citation type="journal article" date="2012" name="New Phytol.">
        <title>Insight into trade-off between wood decay and parasitism from the genome of a fungal forest pathogen.</title>
        <authorList>
            <person name="Olson A."/>
            <person name="Aerts A."/>
            <person name="Asiegbu F."/>
            <person name="Belbahri L."/>
            <person name="Bouzid O."/>
            <person name="Broberg A."/>
            <person name="Canback B."/>
            <person name="Coutinho P.M."/>
            <person name="Cullen D."/>
            <person name="Dalman K."/>
            <person name="Deflorio G."/>
            <person name="van Diepen L.T."/>
            <person name="Dunand C."/>
            <person name="Duplessis S."/>
            <person name="Durling M."/>
            <person name="Gonthier P."/>
            <person name="Grimwood J."/>
            <person name="Fossdal C.G."/>
            <person name="Hansson D."/>
            <person name="Henrissat B."/>
            <person name="Hietala A."/>
            <person name="Himmelstrand K."/>
            <person name="Hoffmeister D."/>
            <person name="Hogberg N."/>
            <person name="James T.Y."/>
            <person name="Karlsson M."/>
            <person name="Kohler A."/>
            <person name="Kues U."/>
            <person name="Lee Y.H."/>
            <person name="Lin Y.C."/>
            <person name="Lind M."/>
            <person name="Lindquist E."/>
            <person name="Lombard V."/>
            <person name="Lucas S."/>
            <person name="Lunden K."/>
            <person name="Morin E."/>
            <person name="Murat C."/>
            <person name="Park J."/>
            <person name="Raffaello T."/>
            <person name="Rouze P."/>
            <person name="Salamov A."/>
            <person name="Schmutz J."/>
            <person name="Solheim H."/>
            <person name="Stahlberg J."/>
            <person name="Velez H."/>
            <person name="de Vries R.P."/>
            <person name="Wiebenga A."/>
            <person name="Woodward S."/>
            <person name="Yakovlev I."/>
            <person name="Garbelotto M."/>
            <person name="Martin F."/>
            <person name="Grigoriev I.V."/>
            <person name="Stenlid J."/>
        </authorList>
    </citation>
    <scope>NUCLEOTIDE SEQUENCE [LARGE SCALE GENOMIC DNA]</scope>
    <source>
        <strain evidence="3 4">TC 32-1</strain>
    </source>
</reference>
<feature type="region of interest" description="Disordered" evidence="2">
    <location>
        <begin position="334"/>
        <end position="425"/>
    </location>
</feature>
<feature type="compositionally biased region" description="Basic and acidic residues" evidence="2">
    <location>
        <begin position="337"/>
        <end position="347"/>
    </location>
</feature>
<proteinExistence type="predicted"/>
<dbReference type="EMBL" id="KI925457">
    <property type="protein sequence ID" value="ETW83460.1"/>
    <property type="molecule type" value="Genomic_DNA"/>
</dbReference>
<evidence type="ECO:0000256" key="2">
    <source>
        <dbReference type="SAM" id="MobiDB-lite"/>
    </source>
</evidence>
<dbReference type="InParanoid" id="W4KDR8"/>
<feature type="region of interest" description="Disordered" evidence="2">
    <location>
        <begin position="249"/>
        <end position="283"/>
    </location>
</feature>
<dbReference type="GeneID" id="20676944"/>
<name>W4KDR8_HETIT</name>